<dbReference type="AlphaFoldDB" id="A0A967AUS8"/>
<dbReference type="CDD" id="cd00063">
    <property type="entry name" value="FN3"/>
    <property type="match status" value="1"/>
</dbReference>
<feature type="domain" description="P/Homo B" evidence="4">
    <location>
        <begin position="832"/>
        <end position="983"/>
    </location>
</feature>
<dbReference type="InterPro" id="IPR002884">
    <property type="entry name" value="P_dom"/>
</dbReference>
<dbReference type="SUPFAM" id="SSF55486">
    <property type="entry name" value="Metalloproteases ('zincins'), catalytic domain"/>
    <property type="match status" value="1"/>
</dbReference>
<dbReference type="Gene3D" id="2.60.40.10">
    <property type="entry name" value="Immunoglobulins"/>
    <property type="match status" value="1"/>
</dbReference>
<dbReference type="InterPro" id="IPR026444">
    <property type="entry name" value="Secre_tail"/>
</dbReference>
<name>A0A967AUS8_9FLAO</name>
<dbReference type="InterPro" id="IPR024079">
    <property type="entry name" value="MetalloPept_cat_dom_sf"/>
</dbReference>
<dbReference type="NCBIfam" id="TIGR04183">
    <property type="entry name" value="Por_Secre_tail"/>
    <property type="match status" value="1"/>
</dbReference>
<dbReference type="InterPro" id="IPR028974">
    <property type="entry name" value="TSP_type-3_rpt"/>
</dbReference>
<comment type="caution">
    <text evidence="5">The sequence shown here is derived from an EMBL/GenBank/DDBJ whole genome shotgun (WGS) entry which is preliminary data.</text>
</comment>
<dbReference type="Gene3D" id="3.40.390.10">
    <property type="entry name" value="Collagenase (Catalytic Domain)"/>
    <property type="match status" value="1"/>
</dbReference>
<evidence type="ECO:0000256" key="2">
    <source>
        <dbReference type="ARBA" id="ARBA00022729"/>
    </source>
</evidence>
<dbReference type="GO" id="GO:0005509">
    <property type="term" value="F:calcium ion binding"/>
    <property type="evidence" value="ECO:0007669"/>
    <property type="project" value="InterPro"/>
</dbReference>
<dbReference type="EMBL" id="VIKU02000004">
    <property type="protein sequence ID" value="NHF60638.1"/>
    <property type="molecule type" value="Genomic_DNA"/>
</dbReference>
<gene>
    <name evidence="5" type="ORF">FK220_014880</name>
</gene>
<dbReference type="InterPro" id="IPR036116">
    <property type="entry name" value="FN3_sf"/>
</dbReference>
<dbReference type="GO" id="GO:0008237">
    <property type="term" value="F:metallopeptidase activity"/>
    <property type="evidence" value="ECO:0007669"/>
    <property type="project" value="InterPro"/>
</dbReference>
<dbReference type="GO" id="GO:0004252">
    <property type="term" value="F:serine-type endopeptidase activity"/>
    <property type="evidence" value="ECO:0007669"/>
    <property type="project" value="InterPro"/>
</dbReference>
<keyword evidence="6" id="KW-1185">Reference proteome</keyword>
<dbReference type="SUPFAM" id="SSF49785">
    <property type="entry name" value="Galactose-binding domain-like"/>
    <property type="match status" value="1"/>
</dbReference>
<dbReference type="InterPro" id="IPR008979">
    <property type="entry name" value="Galactose-bd-like_sf"/>
</dbReference>
<dbReference type="SUPFAM" id="SSF103647">
    <property type="entry name" value="TSP type-3 repeat"/>
    <property type="match status" value="1"/>
</dbReference>
<dbReference type="Pfam" id="PF13583">
    <property type="entry name" value="Reprolysin_4"/>
    <property type="match status" value="1"/>
</dbReference>
<keyword evidence="3" id="KW-0378">Hydrolase</keyword>
<keyword evidence="2" id="KW-0732">Signal</keyword>
<dbReference type="InterPro" id="IPR013783">
    <property type="entry name" value="Ig-like_fold"/>
</dbReference>
<reference evidence="5" key="2">
    <citation type="submission" date="2020-03" db="EMBL/GenBank/DDBJ databases">
        <title>Flavobacteriaceae bacterium strain TP-CH-4, a member of the family Flavobacteriaceae isolated from a deep-sea seamount.</title>
        <authorList>
            <person name="Zhang D.-C."/>
        </authorList>
    </citation>
    <scope>NUCLEOTIDE SEQUENCE</scope>
    <source>
        <strain evidence="5">TP-CH-4</strain>
    </source>
</reference>
<protein>
    <submittedName>
        <fullName evidence="5">T9SS type A sorting domain-containing protein</fullName>
    </submittedName>
</protein>
<dbReference type="Pfam" id="PF01483">
    <property type="entry name" value="P_proprotein"/>
    <property type="match status" value="1"/>
</dbReference>
<dbReference type="Proteomes" id="UP000707206">
    <property type="component" value="Unassembled WGS sequence"/>
</dbReference>
<reference evidence="5" key="1">
    <citation type="submission" date="2019-07" db="EMBL/GenBank/DDBJ databases">
        <authorList>
            <person name="De-Chao Zhang Q."/>
        </authorList>
    </citation>
    <scope>NUCLEOTIDE SEQUENCE</scope>
    <source>
        <strain evidence="5">TP-CH-4</strain>
    </source>
</reference>
<dbReference type="Pfam" id="PF18962">
    <property type="entry name" value="Por_Secre_tail"/>
    <property type="match status" value="1"/>
</dbReference>
<evidence type="ECO:0000256" key="1">
    <source>
        <dbReference type="ARBA" id="ARBA00022670"/>
    </source>
</evidence>
<proteinExistence type="predicted"/>
<dbReference type="Gene3D" id="2.60.120.260">
    <property type="entry name" value="Galactose-binding domain-like"/>
    <property type="match status" value="1"/>
</dbReference>
<dbReference type="InterPro" id="IPR003961">
    <property type="entry name" value="FN3_dom"/>
</dbReference>
<evidence type="ECO:0000259" key="4">
    <source>
        <dbReference type="PROSITE" id="PS51829"/>
    </source>
</evidence>
<sequence>MVAKLRLVFSFSILFLSFYGFTQQNHWRRHTSKDEVSKQLSKQLEDTDGKEFLLDENAFRNTLKGISVAKGNSKVVYFPDEKGKFLAFAVSESPVLAPELAARYPEIKSYQGYGVQDGEKKIRFSVSHKGIQSMIVHSDKRKSTFMQKNRSNGYIVYARDTYTKREVDFICKTRSDMEKDLGVSVLRPVDGQVLRKYRFAVSASGEYTDYHGGTVADALAAINATLTRINLVFETDLAVRLELVADNDKVIYTDSDTDPYEDNLNAEVQNALTNEIGEANYDIGHLFHRDQNGGNAGFIGRICVDGSKGSAYSAAQMPEGDTFDLDFVAHEVGHQLGANHTWSFESEGTQVQAEPGSGTTIMGYAGITGPNDVALNSDDYFHYYSIVQITENLESKSCGELIALANNPPVVEAVPDYIIPKSTAFVLTGSATDSDVDDVLSYTWEQIDAGVVTQVSFGPTNPSGANFRSVKPGPDPSRYFPRLARVLAGQLTQTEPAVNSAWETVSEIERELNFALTVRDNASGGGQVVSELTKVQVVNAAGPFMVTSQETSTNVVAGEVLEVTWDVANTNLPPVNAQSVDILLSTDGGLTYTPVAEGVMNDGTHSIIVPGAPTTQARLMVKAQENIFFAVNASNFIIESAPVVLNFSELDYDVCQPDELSIAFDYQTFDGFTEEATFSVSAPPGLAVAFSPATATDNDTAVVMTVSDTENVAVGSYTLQVIATTASETKQVPLTLNVFDGIFSEVVLVAPEDGSADVNTSESLQWEVGIEATSYDIEIATDLAFTNIVETASTLENSYVPISLENQTTYFWRVRPKNICGEGSFGTPFSFTTIQFNCTTVQAVGLPLEISSSGTPTVTSKITFFEDLPLADLDINLELDHSYLEDLVITLISPSGTSVALISNSCGDLQDIDVTFDDDANSFTCSGTPAISGTVKPVGALSTFNGESILGEWTLQISDTAPADGGFLRLFSMDVCVEGFFSPDEDGDGIFDSDDLCPGTPAGQEVDLTGCAIYRLPSDNFEVAIESESCRANNDGAIAIDANLPLEYAVTITGNGTDITDSFDSTYTLGNLSAGTYTICIIAVDGLITYEEVCFEVTLSEPEPLAVSSKVDAITGLLNITLEGADLYRIEFNGENIQTTEAALVLNLQKGTNSLKVTTDLACQGSYEEEFFLSDGVVAYPNPFIDLIMVNVQIAGVYVMEIYALNGQRIMRETKEISGTEAVLDVTGLSAGTYFLRVQGKTRNQTVKMIKR</sequence>
<dbReference type="PROSITE" id="PS51829">
    <property type="entry name" value="P_HOMO_B"/>
    <property type="match status" value="1"/>
</dbReference>
<dbReference type="SUPFAM" id="SSF49265">
    <property type="entry name" value="Fibronectin type III"/>
    <property type="match status" value="1"/>
</dbReference>
<accession>A0A967AUS8</accession>
<keyword evidence="1" id="KW-0645">Protease</keyword>
<organism evidence="5 6">
    <name type="scientific">Pelagihabitans pacificus</name>
    <dbReference type="NCBI Taxonomy" id="2696054"/>
    <lineage>
        <taxon>Bacteria</taxon>
        <taxon>Pseudomonadati</taxon>
        <taxon>Bacteroidota</taxon>
        <taxon>Flavobacteriia</taxon>
        <taxon>Flavobacteriales</taxon>
        <taxon>Flavobacteriaceae</taxon>
        <taxon>Pelagihabitans</taxon>
    </lineage>
</organism>
<dbReference type="GO" id="GO:0006508">
    <property type="term" value="P:proteolysis"/>
    <property type="evidence" value="ECO:0007669"/>
    <property type="project" value="UniProtKB-KW"/>
</dbReference>
<evidence type="ECO:0000256" key="3">
    <source>
        <dbReference type="ARBA" id="ARBA00022801"/>
    </source>
</evidence>
<evidence type="ECO:0000313" key="6">
    <source>
        <dbReference type="Proteomes" id="UP000707206"/>
    </source>
</evidence>
<evidence type="ECO:0000313" key="5">
    <source>
        <dbReference type="EMBL" id="NHF60638.1"/>
    </source>
</evidence>